<evidence type="ECO:0000256" key="4">
    <source>
        <dbReference type="ARBA" id="ARBA00023139"/>
    </source>
</evidence>
<feature type="region of interest" description="Disordered" evidence="7">
    <location>
        <begin position="28"/>
        <end position="79"/>
    </location>
</feature>
<evidence type="ECO:0000256" key="2">
    <source>
        <dbReference type="ARBA" id="ARBA00022729"/>
    </source>
</evidence>
<comment type="caution">
    <text evidence="8">The sequence shown here is derived from an EMBL/GenBank/DDBJ whole genome shotgun (WGS) entry which is preliminary data.</text>
</comment>
<dbReference type="RefSeq" id="WP_128421281.1">
    <property type="nucleotide sequence ID" value="NZ_CP049017.1"/>
</dbReference>
<name>A0A2S6ZC42_9XANT</name>
<evidence type="ECO:0000256" key="7">
    <source>
        <dbReference type="SAM" id="MobiDB-lite"/>
    </source>
</evidence>
<sequence>MSTSSRHPIRIALFGAALLALAGCGNKGPLVMPQKPVPVEAAPDATPPASTDPAGQAQPVHGRQQPVDDTTPAPTDGNE</sequence>
<keyword evidence="6" id="KW-0449">Lipoprotein</keyword>
<dbReference type="EMBL" id="MIGX01000097">
    <property type="protein sequence ID" value="PPT86783.1"/>
    <property type="molecule type" value="Genomic_DNA"/>
</dbReference>
<dbReference type="GO" id="GO:0009279">
    <property type="term" value="C:cell outer membrane"/>
    <property type="evidence" value="ECO:0007669"/>
    <property type="project" value="UniProtKB-SubCell"/>
</dbReference>
<organism evidence="8 9">
    <name type="scientific">Xanthomonas theicola</name>
    <dbReference type="NCBI Taxonomy" id="56464"/>
    <lineage>
        <taxon>Bacteria</taxon>
        <taxon>Pseudomonadati</taxon>
        <taxon>Pseudomonadota</taxon>
        <taxon>Gammaproteobacteria</taxon>
        <taxon>Lysobacterales</taxon>
        <taxon>Lysobacteraceae</taxon>
        <taxon>Xanthomonas</taxon>
    </lineage>
</organism>
<gene>
    <name evidence="8" type="ORF">XthCFBP4691_15755</name>
</gene>
<dbReference type="PROSITE" id="PS51257">
    <property type="entry name" value="PROKAR_LIPOPROTEIN"/>
    <property type="match status" value="1"/>
</dbReference>
<dbReference type="AlphaFoldDB" id="A0A2S6ZC42"/>
<dbReference type="NCBIfam" id="NF047847">
    <property type="entry name" value="SS_mature_LptM"/>
    <property type="match status" value="1"/>
</dbReference>
<dbReference type="Pfam" id="PF13627">
    <property type="entry name" value="LptM_cons"/>
    <property type="match status" value="1"/>
</dbReference>
<comment type="subcellular location">
    <subcellularLocation>
        <location evidence="1">Cell outer membrane</location>
        <topology evidence="1">Lipid-anchor</topology>
    </subcellularLocation>
</comment>
<evidence type="ECO:0000256" key="5">
    <source>
        <dbReference type="ARBA" id="ARBA00023237"/>
    </source>
</evidence>
<protein>
    <recommendedName>
        <fullName evidence="10">Sugar transporter</fullName>
    </recommendedName>
</protein>
<evidence type="ECO:0008006" key="10">
    <source>
        <dbReference type="Google" id="ProtNLM"/>
    </source>
</evidence>
<accession>A0A2S6ZC42</accession>
<keyword evidence="3" id="KW-0472">Membrane</keyword>
<evidence type="ECO:0000256" key="3">
    <source>
        <dbReference type="ARBA" id="ARBA00023136"/>
    </source>
</evidence>
<evidence type="ECO:0000256" key="6">
    <source>
        <dbReference type="ARBA" id="ARBA00023288"/>
    </source>
</evidence>
<dbReference type="Proteomes" id="UP000239898">
    <property type="component" value="Unassembled WGS sequence"/>
</dbReference>
<reference evidence="8 9" key="1">
    <citation type="submission" date="2016-08" db="EMBL/GenBank/DDBJ databases">
        <title>Evolution of the type three secretion system and type three effector repertoires in Xanthomonas.</title>
        <authorList>
            <person name="Merda D."/>
            <person name="Briand M."/>
            <person name="Bosis E."/>
            <person name="Rousseau C."/>
            <person name="Portier P."/>
            <person name="Jacques M.-A."/>
            <person name="Fischer-Le Saux M."/>
        </authorList>
    </citation>
    <scope>NUCLEOTIDE SEQUENCE [LARGE SCALE GENOMIC DNA]</scope>
    <source>
        <strain evidence="8 9">CFBP 4691</strain>
    </source>
</reference>
<keyword evidence="4" id="KW-0564">Palmitate</keyword>
<evidence type="ECO:0000313" key="8">
    <source>
        <dbReference type="EMBL" id="PPT86783.1"/>
    </source>
</evidence>
<keyword evidence="2" id="KW-0732">Signal</keyword>
<proteinExistence type="predicted"/>
<evidence type="ECO:0000313" key="9">
    <source>
        <dbReference type="Proteomes" id="UP000239898"/>
    </source>
</evidence>
<evidence type="ECO:0000256" key="1">
    <source>
        <dbReference type="ARBA" id="ARBA00004459"/>
    </source>
</evidence>
<keyword evidence="5" id="KW-0998">Cell outer membrane</keyword>
<feature type="compositionally biased region" description="Low complexity" evidence="7">
    <location>
        <begin position="41"/>
        <end position="54"/>
    </location>
</feature>
<dbReference type="InterPro" id="IPR032831">
    <property type="entry name" value="LptM_cons"/>
</dbReference>
<keyword evidence="9" id="KW-1185">Reference proteome</keyword>